<reference evidence="1" key="2">
    <citation type="submission" date="2025-09" db="UniProtKB">
        <authorList>
            <consortium name="EnsemblPlants"/>
        </authorList>
    </citation>
    <scope>IDENTIFICATION</scope>
</reference>
<sequence length="433" mass="50004">MLPHNQLSHRPPTYPPQQQQPNDQQEQRHPPHQNTPIEPHTRSPTAELPIFYGDNAYQWLQDCEGVFELAGILNEQKIKWIVAHIRGKAKTWLKNCNVQLNLMNWTHFCELLLERFPDAGVHESMDQCQLLKQVTTINNYIDIFEDWRTIMKRDHPYLPEHFFTLRFINGLKDTLKHAVKTHKPPDLKSAFWYARQEEMSFLSVNKKHVTLAPQPRQTLVQQFIQPPNKEARVKPPAERIKEKGKCWYCLEDWTFGHKCSGIKSMVHAIQMQGHNDNEEEEEQQIMIKQLVPPLPHPLPEEETHAPPVETLMQLSIQALHGMPGAGTLSVQLSFGRKQALALIDTGSTNTFSSLQFAQQNKLQLVPIPSRTVIVAGGGELTCEYILPQHGYHVQGKEFVHDFNILPLKGYDIILGANWLSKFSPNFIDWQKRM</sequence>
<dbReference type="EnsemblPlants" id="AVESA.00010b.r2.5CG0926900.1">
    <property type="protein sequence ID" value="AVESA.00010b.r2.5CG0926900.1.CDS.1"/>
    <property type="gene ID" value="AVESA.00010b.r2.5CG0926900"/>
</dbReference>
<evidence type="ECO:0000313" key="1">
    <source>
        <dbReference type="EnsemblPlants" id="AVESA.00010b.r2.5CG0926900.1.CDS.1"/>
    </source>
</evidence>
<keyword evidence="2" id="KW-1185">Reference proteome</keyword>
<proteinExistence type="predicted"/>
<dbReference type="Proteomes" id="UP001732700">
    <property type="component" value="Chromosome 5C"/>
</dbReference>
<accession>A0ACD5Y7D8</accession>
<reference evidence="1" key="1">
    <citation type="submission" date="2021-05" db="EMBL/GenBank/DDBJ databases">
        <authorList>
            <person name="Scholz U."/>
            <person name="Mascher M."/>
            <person name="Fiebig A."/>
        </authorList>
    </citation>
    <scope>NUCLEOTIDE SEQUENCE [LARGE SCALE GENOMIC DNA]</scope>
</reference>
<protein>
    <submittedName>
        <fullName evidence="1">Uncharacterized protein</fullName>
    </submittedName>
</protein>
<organism evidence="1 2">
    <name type="scientific">Avena sativa</name>
    <name type="common">Oat</name>
    <dbReference type="NCBI Taxonomy" id="4498"/>
    <lineage>
        <taxon>Eukaryota</taxon>
        <taxon>Viridiplantae</taxon>
        <taxon>Streptophyta</taxon>
        <taxon>Embryophyta</taxon>
        <taxon>Tracheophyta</taxon>
        <taxon>Spermatophyta</taxon>
        <taxon>Magnoliopsida</taxon>
        <taxon>Liliopsida</taxon>
        <taxon>Poales</taxon>
        <taxon>Poaceae</taxon>
        <taxon>BOP clade</taxon>
        <taxon>Pooideae</taxon>
        <taxon>Poodae</taxon>
        <taxon>Poeae</taxon>
        <taxon>Poeae Chloroplast Group 1 (Aveneae type)</taxon>
        <taxon>Aveninae</taxon>
        <taxon>Avena</taxon>
    </lineage>
</organism>
<name>A0ACD5Y7D8_AVESA</name>
<evidence type="ECO:0000313" key="2">
    <source>
        <dbReference type="Proteomes" id="UP001732700"/>
    </source>
</evidence>